<name>A0AAD6XSL8_9AGAR</name>
<reference evidence="6" key="1">
    <citation type="submission" date="2023-03" db="EMBL/GenBank/DDBJ databases">
        <title>Massive genome expansion in bonnet fungi (Mycena s.s.) driven by repeated elements and novel gene families across ecological guilds.</title>
        <authorList>
            <consortium name="Lawrence Berkeley National Laboratory"/>
            <person name="Harder C.B."/>
            <person name="Miyauchi S."/>
            <person name="Viragh M."/>
            <person name="Kuo A."/>
            <person name="Thoen E."/>
            <person name="Andreopoulos B."/>
            <person name="Lu D."/>
            <person name="Skrede I."/>
            <person name="Drula E."/>
            <person name="Henrissat B."/>
            <person name="Morin E."/>
            <person name="Kohler A."/>
            <person name="Barry K."/>
            <person name="LaButti K."/>
            <person name="Morin E."/>
            <person name="Salamov A."/>
            <person name="Lipzen A."/>
            <person name="Mereny Z."/>
            <person name="Hegedus B."/>
            <person name="Baldrian P."/>
            <person name="Stursova M."/>
            <person name="Weitz H."/>
            <person name="Taylor A."/>
            <person name="Grigoriev I.V."/>
            <person name="Nagy L.G."/>
            <person name="Martin F."/>
            <person name="Kauserud H."/>
        </authorList>
    </citation>
    <scope>NUCLEOTIDE SEQUENCE</scope>
    <source>
        <strain evidence="6">CBHHK173m</strain>
    </source>
</reference>
<evidence type="ECO:0000313" key="6">
    <source>
        <dbReference type="EMBL" id="KAJ7100242.1"/>
    </source>
</evidence>
<organism evidence="6 7">
    <name type="scientific">Mycena belliarum</name>
    <dbReference type="NCBI Taxonomy" id="1033014"/>
    <lineage>
        <taxon>Eukaryota</taxon>
        <taxon>Fungi</taxon>
        <taxon>Dikarya</taxon>
        <taxon>Basidiomycota</taxon>
        <taxon>Agaricomycotina</taxon>
        <taxon>Agaricomycetes</taxon>
        <taxon>Agaricomycetidae</taxon>
        <taxon>Agaricales</taxon>
        <taxon>Marasmiineae</taxon>
        <taxon>Mycenaceae</taxon>
        <taxon>Mycena</taxon>
    </lineage>
</organism>
<feature type="transmembrane region" description="Helical" evidence="5">
    <location>
        <begin position="255"/>
        <end position="275"/>
    </location>
</feature>
<dbReference type="EMBL" id="JARJCN010000006">
    <property type="protein sequence ID" value="KAJ7100242.1"/>
    <property type="molecule type" value="Genomic_DNA"/>
</dbReference>
<dbReference type="AlphaFoldDB" id="A0AAD6XSL8"/>
<feature type="transmembrane region" description="Helical" evidence="5">
    <location>
        <begin position="29"/>
        <end position="55"/>
    </location>
</feature>
<evidence type="ECO:0000256" key="1">
    <source>
        <dbReference type="ARBA" id="ARBA00004141"/>
    </source>
</evidence>
<feature type="transmembrane region" description="Helical" evidence="5">
    <location>
        <begin position="296"/>
        <end position="314"/>
    </location>
</feature>
<feature type="transmembrane region" description="Helical" evidence="5">
    <location>
        <begin position="223"/>
        <end position="243"/>
    </location>
</feature>
<dbReference type="Pfam" id="PF02535">
    <property type="entry name" value="Zip"/>
    <property type="match status" value="2"/>
</dbReference>
<feature type="transmembrane region" description="Helical" evidence="5">
    <location>
        <begin position="191"/>
        <end position="211"/>
    </location>
</feature>
<evidence type="ECO:0000256" key="2">
    <source>
        <dbReference type="ARBA" id="ARBA00022692"/>
    </source>
</evidence>
<accession>A0AAD6XSL8</accession>
<dbReference type="PANTHER" id="PTHR11040:SF32">
    <property type="entry name" value="ZINC-REGULATED TRANSPORTER 1"/>
    <property type="match status" value="1"/>
</dbReference>
<dbReference type="GO" id="GO:0005886">
    <property type="term" value="C:plasma membrane"/>
    <property type="evidence" value="ECO:0007669"/>
    <property type="project" value="TreeGrafter"/>
</dbReference>
<comment type="subcellular location">
    <subcellularLocation>
        <location evidence="1">Membrane</location>
        <topology evidence="1">Multi-pass membrane protein</topology>
    </subcellularLocation>
</comment>
<dbReference type="GO" id="GO:0005385">
    <property type="term" value="F:zinc ion transmembrane transporter activity"/>
    <property type="evidence" value="ECO:0007669"/>
    <property type="project" value="TreeGrafter"/>
</dbReference>
<dbReference type="InterPro" id="IPR003689">
    <property type="entry name" value="ZIP"/>
</dbReference>
<evidence type="ECO:0000256" key="5">
    <source>
        <dbReference type="SAM" id="Phobius"/>
    </source>
</evidence>
<keyword evidence="4 5" id="KW-0472">Membrane</keyword>
<comment type="caution">
    <text evidence="6">The sequence shown here is derived from an EMBL/GenBank/DDBJ whole genome shotgun (WGS) entry which is preliminary data.</text>
</comment>
<evidence type="ECO:0000256" key="4">
    <source>
        <dbReference type="ARBA" id="ARBA00023136"/>
    </source>
</evidence>
<dbReference type="Proteomes" id="UP001222325">
    <property type="component" value="Unassembled WGS sequence"/>
</dbReference>
<evidence type="ECO:0000313" key="7">
    <source>
        <dbReference type="Proteomes" id="UP001222325"/>
    </source>
</evidence>
<evidence type="ECO:0000256" key="3">
    <source>
        <dbReference type="ARBA" id="ARBA00022989"/>
    </source>
</evidence>
<feature type="transmembrane region" description="Helical" evidence="5">
    <location>
        <begin position="162"/>
        <end position="185"/>
    </location>
</feature>
<sequence length="317" mass="32440">MLPVHSPPNLYRGCALSAETNGSGAPSDLALRVVALFVILVGSTLGALFPVIGAYGCRALPRGCLDAARYLGSGVIIGTGFIHLLAPGIEALGSPCLAPAWRKYPYALGLCLASILAIFVLEIATVRGAAAHLAKSAAQRSPSYDTPLQADDDTAGDNTARIVGVAVLEFGAVIHSVLIGLTLAADRKFKVLFAVLVVHQVFEGLGIGARLASAAGLSARVRVGGAVVFGLSTPVGMAVGLAMRTAYSADAPGALVVSGVLDSLGAGVLIYTALVELLGREILFNEELMKGPARKLAAALGWVFLGCVVMALLGKWV</sequence>
<feature type="transmembrane region" description="Helical" evidence="5">
    <location>
        <begin position="67"/>
        <end position="86"/>
    </location>
</feature>
<dbReference type="PANTHER" id="PTHR11040">
    <property type="entry name" value="ZINC/IRON TRANSPORTER"/>
    <property type="match status" value="1"/>
</dbReference>
<feature type="transmembrane region" description="Helical" evidence="5">
    <location>
        <begin position="106"/>
        <end position="126"/>
    </location>
</feature>
<proteinExistence type="predicted"/>
<keyword evidence="7" id="KW-1185">Reference proteome</keyword>
<protein>
    <submittedName>
        <fullName evidence="6">ZIP-like iron-zinc transporter</fullName>
    </submittedName>
</protein>
<gene>
    <name evidence="6" type="ORF">B0H15DRAFT_514144</name>
</gene>
<keyword evidence="3 5" id="KW-1133">Transmembrane helix</keyword>
<keyword evidence="2 5" id="KW-0812">Transmembrane</keyword>